<evidence type="ECO:0000313" key="1">
    <source>
        <dbReference type="EMBL" id="MFM0101981.1"/>
    </source>
</evidence>
<reference evidence="1 2" key="1">
    <citation type="journal article" date="2024" name="Chem. Sci.">
        <title>Discovery of megapolipeptins by genome mining of a Burkholderiales bacteria collection.</title>
        <authorList>
            <person name="Paulo B.S."/>
            <person name="Recchia M.J.J."/>
            <person name="Lee S."/>
            <person name="Fergusson C.H."/>
            <person name="Romanowski S.B."/>
            <person name="Hernandez A."/>
            <person name="Krull N."/>
            <person name="Liu D.Y."/>
            <person name="Cavanagh H."/>
            <person name="Bos A."/>
            <person name="Gray C.A."/>
            <person name="Murphy B.T."/>
            <person name="Linington R.G."/>
            <person name="Eustaquio A.S."/>
        </authorList>
    </citation>
    <scope>NUCLEOTIDE SEQUENCE [LARGE SCALE GENOMIC DNA]</scope>
    <source>
        <strain evidence="1 2">RL18-126-BIB-B</strain>
    </source>
</reference>
<organism evidence="1 2">
    <name type="scientific">Paraburkholderia rhynchosiae</name>
    <dbReference type="NCBI Taxonomy" id="487049"/>
    <lineage>
        <taxon>Bacteria</taxon>
        <taxon>Pseudomonadati</taxon>
        <taxon>Pseudomonadota</taxon>
        <taxon>Betaproteobacteria</taxon>
        <taxon>Burkholderiales</taxon>
        <taxon>Burkholderiaceae</taxon>
        <taxon>Paraburkholderia</taxon>
    </lineage>
</organism>
<evidence type="ECO:0000313" key="2">
    <source>
        <dbReference type="Proteomes" id="UP001629235"/>
    </source>
</evidence>
<dbReference type="Proteomes" id="UP001629235">
    <property type="component" value="Unassembled WGS sequence"/>
</dbReference>
<sequence length="47" mass="5796">MKVRQITRRPRWRLTTHLHGLYGMVSLQRGPFWMVRSLADYQPRRSR</sequence>
<accession>A0ACC7N8B5</accession>
<proteinExistence type="predicted"/>
<comment type="caution">
    <text evidence="1">The sequence shown here is derived from an EMBL/GenBank/DDBJ whole genome shotgun (WGS) entry which is preliminary data.</text>
</comment>
<keyword evidence="2" id="KW-1185">Reference proteome</keyword>
<dbReference type="EMBL" id="JAQQDW010000001">
    <property type="protein sequence ID" value="MFM0101981.1"/>
    <property type="molecule type" value="Genomic_DNA"/>
</dbReference>
<protein>
    <submittedName>
        <fullName evidence="1">Uncharacterized protein</fullName>
    </submittedName>
</protein>
<name>A0ACC7N8B5_9BURK</name>
<gene>
    <name evidence="1" type="ORF">PQR01_00335</name>
</gene>